<organism evidence="3 4">
    <name type="scientific">Akkermansia muciniphila (strain ATCC BAA-835 / DSM 22959 / JCM 33894 / BCRC 81048 / CCUG 64013 / CIP 107961 / Muc)</name>
    <dbReference type="NCBI Taxonomy" id="349741"/>
    <lineage>
        <taxon>Bacteria</taxon>
        <taxon>Pseudomonadati</taxon>
        <taxon>Verrucomicrobiota</taxon>
        <taxon>Verrucomicrobiia</taxon>
        <taxon>Verrucomicrobiales</taxon>
        <taxon>Akkermansiaceae</taxon>
        <taxon>Akkermansia</taxon>
    </lineage>
</organism>
<comment type="function">
    <text evidence="1">Catalyzes the reversible isomerization-deamination of glucosamine 6-phosphate (GlcN6P) to form fructose 6-phosphate (Fru6P) and ammonium ion.</text>
</comment>
<dbReference type="GO" id="GO:0019262">
    <property type="term" value="P:N-acetylneuraminate catabolic process"/>
    <property type="evidence" value="ECO:0007669"/>
    <property type="project" value="UniProtKB-UniRule"/>
</dbReference>
<feature type="active site" description="Proton acceptor; for ring-opening step" evidence="1">
    <location>
        <position position="200"/>
    </location>
</feature>
<dbReference type="eggNOG" id="COG0363">
    <property type="taxonomic scope" value="Bacteria"/>
</dbReference>
<keyword evidence="3" id="KW-0413">Isomerase</keyword>
<evidence type="ECO:0000256" key="1">
    <source>
        <dbReference type="HAMAP-Rule" id="MF_01241"/>
    </source>
</evidence>
<keyword evidence="1" id="KW-0119">Carbohydrate metabolism</keyword>
<dbReference type="UniPathway" id="UPA00629">
    <property type="reaction ID" value="UER00684"/>
</dbReference>
<dbReference type="KEGG" id="amu:Amuc_1822"/>
<dbReference type="EMBL" id="CP001071">
    <property type="protein sequence ID" value="ACD05640.1"/>
    <property type="molecule type" value="Genomic_DNA"/>
</dbReference>
<name>B2UN29_AKKM8</name>
<feature type="active site" description="Proton acceptor; for enolization step" evidence="1">
    <location>
        <position position="127"/>
    </location>
</feature>
<dbReference type="InterPro" id="IPR004547">
    <property type="entry name" value="Glucosamine6P_isomerase"/>
</dbReference>
<dbReference type="HAMAP" id="MF_01241">
    <property type="entry name" value="GlcN6P_deamin"/>
    <property type="match status" value="1"/>
</dbReference>
<sequence>MIGVESSRVMRAAPRKAVGRVEASVPWDFSRKYAAVHHSGTISVENARKRSKIGRVMKVETFETPQDAAKALAGEVAELIRTRAAEGKNVVLGLATGATPLPFYAELVRMHKEEGLSFANVISFNLDEYSGLDRDHPESYWYFMHTNLFNHIDIKPENINLPSGTVKDDEIAAHCAAYEQKIKDCGGIDLQILGIGRTGHIGFNEPGSDDTTVTRQVHLDELTRSDAAPAFGGIENVPTTAITMGVATIMGAREVALMAWGEKKASIVKKAVQGPVTVDVAASYLQKHPNAKFLLDKGAASLL</sequence>
<dbReference type="CDD" id="cd01399">
    <property type="entry name" value="GlcN6P_deaminase"/>
    <property type="match status" value="1"/>
</dbReference>
<dbReference type="PaxDb" id="349741-Amuc_1822"/>
<comment type="catalytic activity">
    <reaction evidence="1">
        <text>alpha-D-glucosamine 6-phosphate + H2O = beta-D-fructose 6-phosphate + NH4(+)</text>
        <dbReference type="Rhea" id="RHEA:12172"/>
        <dbReference type="ChEBI" id="CHEBI:15377"/>
        <dbReference type="ChEBI" id="CHEBI:28938"/>
        <dbReference type="ChEBI" id="CHEBI:57634"/>
        <dbReference type="ChEBI" id="CHEBI:75989"/>
        <dbReference type="EC" id="3.5.99.6"/>
    </reaction>
</comment>
<reference evidence="4" key="1">
    <citation type="journal article" date="2011" name="PLoS ONE">
        <title>The genome of Akkermansia muciniphila, a dedicated intestinal mucin degrader, and its use in exploring intestinal metagenomes.</title>
        <authorList>
            <person name="van Passel M.W."/>
            <person name="Kant R."/>
            <person name="Zoetendal E.G."/>
            <person name="Plugge C.M."/>
            <person name="Derrien M."/>
            <person name="Malfatti S.A."/>
            <person name="Chain P.S."/>
            <person name="Woyke T."/>
            <person name="Palva A."/>
            <person name="de Vos W.M."/>
            <person name="Smidt H."/>
        </authorList>
    </citation>
    <scope>NUCLEOTIDE SEQUENCE [LARGE SCALE GENOMIC DNA]</scope>
    <source>
        <strain evidence="4">ATCC BAA-835 / DSM 22959 / JCM 33894 / BCRC 81048 / CCUG 64013 / CIP 107961 / Muc</strain>
    </source>
</reference>
<dbReference type="GO" id="GO:0006046">
    <property type="term" value="P:N-acetylglucosamine catabolic process"/>
    <property type="evidence" value="ECO:0007669"/>
    <property type="project" value="UniProtKB-UniRule"/>
</dbReference>
<dbReference type="HOGENOM" id="CLU_049611_1_1_0"/>
<evidence type="ECO:0000313" key="3">
    <source>
        <dbReference type="EMBL" id="ACD05640.1"/>
    </source>
</evidence>
<gene>
    <name evidence="1" type="primary">nagB</name>
    <name evidence="3" type="ordered locus">Amuc_1822</name>
</gene>
<evidence type="ECO:0000313" key="4">
    <source>
        <dbReference type="Proteomes" id="UP000001031"/>
    </source>
</evidence>
<accession>B2UN29</accession>
<comment type="caution">
    <text evidence="1">Lacks conserved residue(s) required for the propagation of feature annotation.</text>
</comment>
<comment type="similarity">
    <text evidence="1">Belongs to the glucosamine/galactosamine-6-phosphate isomerase family. NagB subfamily.</text>
</comment>
<keyword evidence="1" id="KW-0378">Hydrolase</keyword>
<comment type="pathway">
    <text evidence="1">Amino-sugar metabolism; N-acetylneuraminate degradation; D-fructose 6-phosphate from N-acetylneuraminate: step 5/5.</text>
</comment>
<dbReference type="SMR" id="B2UN29"/>
<dbReference type="InterPro" id="IPR037171">
    <property type="entry name" value="NagB/RpiA_transferase-like"/>
</dbReference>
<dbReference type="PANTHER" id="PTHR42892:SF1">
    <property type="entry name" value="GLUCOSAMINE-6-PHOSPHATE ISOMERASE"/>
    <property type="match status" value="1"/>
</dbReference>
<dbReference type="AlphaFoldDB" id="B2UN29"/>
<dbReference type="PANTHER" id="PTHR42892">
    <property type="entry name" value="GLUCOSAMINE-6-PHOSPHATE DEAMINASE-LIKE PROTEIN BT_0258-RELATED"/>
    <property type="match status" value="1"/>
</dbReference>
<dbReference type="EC" id="3.5.99.6" evidence="1"/>
<dbReference type="GO" id="GO:0005975">
    <property type="term" value="P:carbohydrate metabolic process"/>
    <property type="evidence" value="ECO:0007669"/>
    <property type="project" value="InterPro"/>
</dbReference>
<dbReference type="Gene3D" id="3.40.50.1360">
    <property type="match status" value="1"/>
</dbReference>
<dbReference type="Proteomes" id="UP000001031">
    <property type="component" value="Chromosome"/>
</dbReference>
<feature type="active site" description="For ring-opening step" evidence="1">
    <location>
        <position position="205"/>
    </location>
</feature>
<dbReference type="BioCyc" id="AMUC349741:G1GBX-1942-MONOMER"/>
<dbReference type="InterPro" id="IPR006148">
    <property type="entry name" value="Glc/Gal-6P_isomerase"/>
</dbReference>
<feature type="domain" description="Glucosamine/galactosamine-6-phosphate isomerase" evidence="2">
    <location>
        <begin position="64"/>
        <end position="285"/>
    </location>
</feature>
<dbReference type="NCBIfam" id="TIGR00502">
    <property type="entry name" value="nagB"/>
    <property type="match status" value="1"/>
</dbReference>
<dbReference type="STRING" id="349741.Amuc_1822"/>
<proteinExistence type="inferred from homology"/>
<evidence type="ECO:0000259" key="2">
    <source>
        <dbReference type="Pfam" id="PF01182"/>
    </source>
</evidence>
<dbReference type="InterPro" id="IPR052960">
    <property type="entry name" value="GlcN6P_deaminase-like"/>
</dbReference>
<protein>
    <recommendedName>
        <fullName evidence="1">Glucosamine-6-phosphate deaminase</fullName>
        <ecNumber evidence="1">3.5.99.6</ecNumber>
    </recommendedName>
    <alternativeName>
        <fullName evidence="1">GlcN6P deaminase</fullName>
        <shortName evidence="1">GNPDA</shortName>
    </alternativeName>
    <alternativeName>
        <fullName evidence="1">Glucosamine-6-phosphate isomerase</fullName>
    </alternativeName>
</protein>
<keyword evidence="4" id="KW-1185">Reference proteome</keyword>
<dbReference type="Pfam" id="PF01182">
    <property type="entry name" value="Glucosamine_iso"/>
    <property type="match status" value="1"/>
</dbReference>
<dbReference type="GO" id="GO:0004342">
    <property type="term" value="F:glucosamine-6-phosphate deaminase activity"/>
    <property type="evidence" value="ECO:0007669"/>
    <property type="project" value="UniProtKB-UniRule"/>
</dbReference>
<dbReference type="SUPFAM" id="SSF100950">
    <property type="entry name" value="NagB/RpiA/CoA transferase-like"/>
    <property type="match status" value="1"/>
</dbReference>
<dbReference type="GO" id="GO:0016853">
    <property type="term" value="F:isomerase activity"/>
    <property type="evidence" value="ECO:0007669"/>
    <property type="project" value="UniProtKB-KW"/>
</dbReference>